<name>A0A5M4B7M9_9FLAO</name>
<feature type="transmembrane region" description="Helical" evidence="1">
    <location>
        <begin position="164"/>
        <end position="188"/>
    </location>
</feature>
<dbReference type="EMBL" id="BLBC01000005">
    <property type="protein sequence ID" value="GET45370.1"/>
    <property type="molecule type" value="Genomic_DNA"/>
</dbReference>
<reference evidence="3" key="1">
    <citation type="journal article" date="2020" name="Int. J. Syst. Evol. Microbiol.">
        <title>Capnocytophaga felis sp. nov. isolated from the feline oral cavity.</title>
        <authorList>
            <person name="Suzuki M."/>
            <person name="Umeda K."/>
            <person name="Kimura M."/>
            <person name="Imaoka K."/>
            <person name="Morikawa S."/>
            <person name="Maeda K."/>
        </authorList>
    </citation>
    <scope>NUCLEOTIDE SEQUENCE [LARGE SCALE GENOMIC DNA]</scope>
    <source>
        <strain evidence="3">KC07070</strain>
    </source>
</reference>
<evidence type="ECO:0000256" key="1">
    <source>
        <dbReference type="SAM" id="Phobius"/>
    </source>
</evidence>
<evidence type="ECO:0000313" key="2">
    <source>
        <dbReference type="EMBL" id="GET45370.1"/>
    </source>
</evidence>
<comment type="caution">
    <text evidence="2">The sequence shown here is derived from an EMBL/GenBank/DDBJ whole genome shotgun (WGS) entry which is preliminary data.</text>
</comment>
<dbReference type="RefSeq" id="WP_155284047.1">
    <property type="nucleotide sequence ID" value="NZ_BLBC01000005.1"/>
</dbReference>
<sequence length="233" mass="26971">MEVLISILLAGIVLNTVLKISFWQAKYRLLFSVLVGLFVMYVYPIATEQSQTELKWWLEDTHILSTIAVIVTIESMLYIGFCFLSLKDLYIPQKSKRFAMLKAYSGLLIFPMVFYVTAQSMFYFTGIDFFILAVLIALGVTLGIFIMSYFVRWLLPEKDIRLEMLFLASLLVTGLGLISTANGNIVYVPKNQSVNYKEHLFTFLLFIVVFAIGFVVNRIKWKYFRNRKNLKKV</sequence>
<feature type="transmembrane region" description="Helical" evidence="1">
    <location>
        <begin position="66"/>
        <end position="86"/>
    </location>
</feature>
<proteinExistence type="predicted"/>
<gene>
    <name evidence="2" type="ORF">RCZ01_06720</name>
</gene>
<protein>
    <submittedName>
        <fullName evidence="2">Uncharacterized protein</fullName>
    </submittedName>
</protein>
<feature type="transmembrane region" description="Helical" evidence="1">
    <location>
        <begin position="6"/>
        <end position="22"/>
    </location>
</feature>
<keyword evidence="1" id="KW-0812">Transmembrane</keyword>
<feature type="transmembrane region" description="Helical" evidence="1">
    <location>
        <begin position="129"/>
        <end position="152"/>
    </location>
</feature>
<keyword evidence="3" id="KW-1185">Reference proteome</keyword>
<evidence type="ECO:0000313" key="3">
    <source>
        <dbReference type="Proteomes" id="UP000398217"/>
    </source>
</evidence>
<keyword evidence="1" id="KW-1133">Transmembrane helix</keyword>
<keyword evidence="1" id="KW-0472">Membrane</keyword>
<accession>A0A5M4B7M9</accession>
<organism evidence="2 3">
    <name type="scientific">Capnocytophaga felis</name>
    <dbReference type="NCBI Taxonomy" id="2267611"/>
    <lineage>
        <taxon>Bacteria</taxon>
        <taxon>Pseudomonadati</taxon>
        <taxon>Bacteroidota</taxon>
        <taxon>Flavobacteriia</taxon>
        <taxon>Flavobacteriales</taxon>
        <taxon>Flavobacteriaceae</taxon>
        <taxon>Capnocytophaga</taxon>
    </lineage>
</organism>
<feature type="transmembrane region" description="Helical" evidence="1">
    <location>
        <begin position="98"/>
        <end position="117"/>
    </location>
</feature>
<dbReference type="Proteomes" id="UP000398217">
    <property type="component" value="Unassembled WGS sequence"/>
</dbReference>
<dbReference type="AlphaFoldDB" id="A0A5M4B7M9"/>
<feature type="transmembrane region" description="Helical" evidence="1">
    <location>
        <begin position="200"/>
        <end position="219"/>
    </location>
</feature>
<dbReference type="OrthoDB" id="1047589at2"/>
<feature type="transmembrane region" description="Helical" evidence="1">
    <location>
        <begin position="29"/>
        <end position="46"/>
    </location>
</feature>